<dbReference type="Proteomes" id="UP000427906">
    <property type="component" value="Chromosome"/>
</dbReference>
<dbReference type="AlphaFoldDB" id="A0A5K7YPE7"/>
<dbReference type="OrthoDB" id="9810361at2"/>
<evidence type="ECO:0008006" key="3">
    <source>
        <dbReference type="Google" id="ProtNLM"/>
    </source>
</evidence>
<dbReference type="EMBL" id="AP021874">
    <property type="protein sequence ID" value="BBO70200.1"/>
    <property type="molecule type" value="Genomic_DNA"/>
</dbReference>
<accession>A0A5K7YPE7</accession>
<sequence>MIPELDLVFNKYERLVEQVDSVFEKVRQQYPDCVACKLECADCCHALFDLSLVEALYINRHFLKEVADQRKIEILDLANVADRTIYRMKRKAFKAVQSGEKSEEQVLLEMAAERVRCPLLNDDNRCELYDSRPVTCRIYGVPTSIGGRGHTCGLSGFKEGESYPTVNLDSINAKLHELSQEIVGVLESKHAKMGDVLMPLSMALITVFDDDYLGIQKGEKKPMHGQE</sequence>
<dbReference type="InterPro" id="IPR005358">
    <property type="entry name" value="Puta_zinc/iron-chelating_dom"/>
</dbReference>
<evidence type="ECO:0000313" key="1">
    <source>
        <dbReference type="EMBL" id="BBO70200.1"/>
    </source>
</evidence>
<protein>
    <recommendedName>
        <fullName evidence="3">Zinc/iron-chelating domain-containing protein</fullName>
    </recommendedName>
</protein>
<gene>
    <name evidence="1" type="ORF">DSCA_41300</name>
</gene>
<keyword evidence="2" id="KW-1185">Reference proteome</keyword>
<evidence type="ECO:0000313" key="2">
    <source>
        <dbReference type="Proteomes" id="UP000427906"/>
    </source>
</evidence>
<proteinExistence type="predicted"/>
<reference evidence="1 2" key="1">
    <citation type="submission" date="2019-11" db="EMBL/GenBank/DDBJ databases">
        <title>Comparative genomics of hydrocarbon-degrading Desulfosarcina strains.</title>
        <authorList>
            <person name="Watanabe M."/>
            <person name="Kojima H."/>
            <person name="Fukui M."/>
        </authorList>
    </citation>
    <scope>NUCLEOTIDE SEQUENCE [LARGE SCALE GENOMIC DNA]</scope>
    <source>
        <strain evidence="1 2">PL12</strain>
    </source>
</reference>
<dbReference type="Pfam" id="PF03692">
    <property type="entry name" value="CxxCxxCC"/>
    <property type="match status" value="1"/>
</dbReference>
<name>A0A5K7YPE7_9BACT</name>
<organism evidence="1 2">
    <name type="scientific">Desulfosarcina alkanivorans</name>
    <dbReference type="NCBI Taxonomy" id="571177"/>
    <lineage>
        <taxon>Bacteria</taxon>
        <taxon>Pseudomonadati</taxon>
        <taxon>Thermodesulfobacteriota</taxon>
        <taxon>Desulfobacteria</taxon>
        <taxon>Desulfobacterales</taxon>
        <taxon>Desulfosarcinaceae</taxon>
        <taxon>Desulfosarcina</taxon>
    </lineage>
</organism>
<dbReference type="KEGG" id="dalk:DSCA_41300"/>